<dbReference type="SUPFAM" id="SSF56672">
    <property type="entry name" value="DNA/RNA polymerases"/>
    <property type="match status" value="1"/>
</dbReference>
<keyword evidence="4" id="KW-0234">DNA repair</keyword>
<evidence type="ECO:0000313" key="7">
    <source>
        <dbReference type="EMBL" id="MFC4489088.1"/>
    </source>
</evidence>
<dbReference type="InterPro" id="IPR043128">
    <property type="entry name" value="Rev_trsase/Diguanyl_cyclase"/>
</dbReference>
<dbReference type="InterPro" id="IPR043502">
    <property type="entry name" value="DNA/RNA_pol_sf"/>
</dbReference>
<evidence type="ECO:0000256" key="1">
    <source>
        <dbReference type="ARBA" id="ARBA00010945"/>
    </source>
</evidence>
<evidence type="ECO:0000256" key="4">
    <source>
        <dbReference type="ARBA" id="ARBA00023204"/>
    </source>
</evidence>
<dbReference type="Pfam" id="PF13438">
    <property type="entry name" value="DUF4113"/>
    <property type="match status" value="1"/>
</dbReference>
<proteinExistence type="inferred from homology"/>
<dbReference type="Gene3D" id="3.40.1170.60">
    <property type="match status" value="1"/>
</dbReference>
<dbReference type="Proteomes" id="UP001595999">
    <property type="component" value="Unassembled WGS sequence"/>
</dbReference>
<dbReference type="InterPro" id="IPR050116">
    <property type="entry name" value="DNA_polymerase-Y"/>
</dbReference>
<dbReference type="Gene3D" id="3.30.70.270">
    <property type="match status" value="1"/>
</dbReference>
<dbReference type="EMBL" id="JBHSEK010000002">
    <property type="protein sequence ID" value="MFC4489088.1"/>
    <property type="molecule type" value="Genomic_DNA"/>
</dbReference>
<evidence type="ECO:0000313" key="8">
    <source>
        <dbReference type="Proteomes" id="UP001595999"/>
    </source>
</evidence>
<evidence type="ECO:0000259" key="6">
    <source>
        <dbReference type="PROSITE" id="PS50173"/>
    </source>
</evidence>
<keyword evidence="2" id="KW-0227">DNA damage</keyword>
<comment type="caution">
    <text evidence="7">The sequence shown here is derived from an EMBL/GenBank/DDBJ whole genome shotgun (WGS) entry which is preliminary data.</text>
</comment>
<reference evidence="8" key="1">
    <citation type="journal article" date="2019" name="Int. J. Syst. Evol. Microbiol.">
        <title>The Global Catalogue of Microorganisms (GCM) 10K type strain sequencing project: providing services to taxonomists for standard genome sequencing and annotation.</title>
        <authorList>
            <consortium name="The Broad Institute Genomics Platform"/>
            <consortium name="The Broad Institute Genome Sequencing Center for Infectious Disease"/>
            <person name="Wu L."/>
            <person name="Ma J."/>
        </authorList>
    </citation>
    <scope>NUCLEOTIDE SEQUENCE [LARGE SCALE GENOMIC DNA]</scope>
    <source>
        <strain evidence="8">CGMCC 4.7608</strain>
    </source>
</reference>
<name>A0ABV8ZRL0_9NEIS</name>
<gene>
    <name evidence="7" type="ORF">ACFO0R_05590</name>
</gene>
<feature type="domain" description="UmuC" evidence="6">
    <location>
        <begin position="14"/>
        <end position="198"/>
    </location>
</feature>
<organism evidence="7 8">
    <name type="scientific">Chromobacterium aquaticum</name>
    <dbReference type="NCBI Taxonomy" id="467180"/>
    <lineage>
        <taxon>Bacteria</taxon>
        <taxon>Pseudomonadati</taxon>
        <taxon>Pseudomonadota</taxon>
        <taxon>Betaproteobacteria</taxon>
        <taxon>Neisseriales</taxon>
        <taxon>Chromobacteriaceae</taxon>
        <taxon>Chromobacterium</taxon>
    </lineage>
</organism>
<keyword evidence="3" id="KW-0741">SOS mutagenesis</keyword>
<dbReference type="PROSITE" id="PS50173">
    <property type="entry name" value="UMUC"/>
    <property type="match status" value="1"/>
</dbReference>
<sequence length="433" mass="47301">MIPKPPRAAMPSCYAQVDCNSFYASCERVFNPRLAGVPIVVLSNNDGCIVSRSAEAKALGVPMGAPYFQQRARLEQLGVAVFSSNYTLYGDLSGRAMRLLAGFARAQEVYSIDECFLDIGGEPEPTRLAQQMRDTMLRGLGLPVCVGIGPSKTLAKLANHLAKLDPSRDGVMNLQALDASERLALLAMVPVEEIWGVGRKLSAKLRLERIGHAAALAEADRDWLIRRFGVTVARIADELDGLSCLSLEEALPPRQSLMSTRSFGHKVTRLEEAREAVAMHAAMVAERLRRQGSLATFLQVSLQRGVYQLGTVQSDSEVVPLLPLSADSRALVKAALLALERLWRPGAAYQKCGVMAWQLVDADKAQGDLFAGPAEDEKSQRLMAAMDAINRRMGRGTVKLLAEGLEQGWKMKQDLLSPAYTTRWNEVPVVKAK</sequence>
<accession>A0ABV8ZRL0</accession>
<evidence type="ECO:0000256" key="5">
    <source>
        <dbReference type="ARBA" id="ARBA00023236"/>
    </source>
</evidence>
<evidence type="ECO:0000256" key="3">
    <source>
        <dbReference type="ARBA" id="ARBA00023199"/>
    </source>
</evidence>
<dbReference type="RefSeq" id="WP_231460916.1">
    <property type="nucleotide sequence ID" value="NZ_JAJOHW010000009.1"/>
</dbReference>
<comment type="similarity">
    <text evidence="1">Belongs to the DNA polymerase type-Y family.</text>
</comment>
<dbReference type="Pfam" id="PF00817">
    <property type="entry name" value="IMS"/>
    <property type="match status" value="1"/>
</dbReference>
<dbReference type="InterPro" id="IPR001126">
    <property type="entry name" value="UmuC"/>
</dbReference>
<protein>
    <submittedName>
        <fullName evidence="7">Y-family DNA polymerase</fullName>
    </submittedName>
</protein>
<dbReference type="InterPro" id="IPR017961">
    <property type="entry name" value="DNA_pol_Y-fam_little_finger"/>
</dbReference>
<dbReference type="PANTHER" id="PTHR11076">
    <property type="entry name" value="DNA REPAIR POLYMERASE UMUC / TRANSFERASE FAMILY MEMBER"/>
    <property type="match status" value="1"/>
</dbReference>
<dbReference type="InterPro" id="IPR025188">
    <property type="entry name" value="DUF4113"/>
</dbReference>
<evidence type="ECO:0000256" key="2">
    <source>
        <dbReference type="ARBA" id="ARBA00022763"/>
    </source>
</evidence>
<keyword evidence="8" id="KW-1185">Reference proteome</keyword>
<dbReference type="CDD" id="cd01700">
    <property type="entry name" value="PolY_Pol_V_umuC"/>
    <property type="match status" value="1"/>
</dbReference>
<dbReference type="PANTHER" id="PTHR11076:SF34">
    <property type="entry name" value="PROTEIN UMUC"/>
    <property type="match status" value="1"/>
</dbReference>
<dbReference type="Gene3D" id="1.10.150.20">
    <property type="entry name" value="5' to 3' exonuclease, C-terminal subdomain"/>
    <property type="match status" value="1"/>
</dbReference>
<keyword evidence="5" id="KW-0742">SOS response</keyword>
<dbReference type="Pfam" id="PF11799">
    <property type="entry name" value="IMS_C"/>
    <property type="match status" value="1"/>
</dbReference>